<evidence type="ECO:0000313" key="2">
    <source>
        <dbReference type="EMBL" id="QEE23163.1"/>
    </source>
</evidence>
<feature type="region of interest" description="Disordered" evidence="1">
    <location>
        <begin position="82"/>
        <end position="106"/>
    </location>
</feature>
<dbReference type="KEGG" id="rgl:CS053_00595"/>
<evidence type="ECO:0000256" key="1">
    <source>
        <dbReference type="SAM" id="MobiDB-lite"/>
    </source>
</evidence>
<protein>
    <submittedName>
        <fullName evidence="2">Uncharacterized protein</fullName>
    </submittedName>
</protein>
<reference evidence="2 3" key="1">
    <citation type="submission" date="2019-08" db="EMBL/GenBank/DDBJ databases">
        <title>Complete genome sequence of Rhodanobacter glycinis strain T01E-68 isolated from tomato root.</title>
        <authorList>
            <person name="Weon H.-Y."/>
            <person name="Lee S.A."/>
        </authorList>
    </citation>
    <scope>NUCLEOTIDE SEQUENCE [LARGE SCALE GENOMIC DNA]</scope>
    <source>
        <strain evidence="2 3">T01E-68</strain>
    </source>
</reference>
<sequence length="106" mass="11619">MPMQINHLQKSFHTQAHLSQKFASWPPCFGLTSGKNVPPVTGTSCINALLRHENSTAVTMTALASSIRENVGMACNGRRRRRNISMQTGGGQATWAQGIRARRRTA</sequence>
<dbReference type="AlphaFoldDB" id="A0A5B9DUE8"/>
<proteinExistence type="predicted"/>
<name>A0A5B9DUE8_9GAMM</name>
<dbReference type="RefSeq" id="WP_147625948.1">
    <property type="nucleotide sequence ID" value="NZ_CP042807.1"/>
</dbReference>
<gene>
    <name evidence="2" type="ORF">CS053_00595</name>
</gene>
<organism evidence="2 3">
    <name type="scientific">Rhodanobacter glycinis</name>
    <dbReference type="NCBI Taxonomy" id="582702"/>
    <lineage>
        <taxon>Bacteria</taxon>
        <taxon>Pseudomonadati</taxon>
        <taxon>Pseudomonadota</taxon>
        <taxon>Gammaproteobacteria</taxon>
        <taxon>Lysobacterales</taxon>
        <taxon>Rhodanobacteraceae</taxon>
        <taxon>Rhodanobacter</taxon>
    </lineage>
</organism>
<evidence type="ECO:0000313" key="3">
    <source>
        <dbReference type="Proteomes" id="UP000321807"/>
    </source>
</evidence>
<dbReference type="Proteomes" id="UP000321807">
    <property type="component" value="Chromosome"/>
</dbReference>
<dbReference type="EMBL" id="CP042807">
    <property type="protein sequence ID" value="QEE23163.1"/>
    <property type="molecule type" value="Genomic_DNA"/>
</dbReference>
<accession>A0A5B9DUE8</accession>